<comment type="similarity">
    <text evidence="1">Belongs to the AFG1 ATPase family.</text>
</comment>
<accession>A0A9P5SVG0</accession>
<sequence length="848" mass="93061">MKDEALAASLFPPAHRRQHSRTISQSHSLSRQQSPALDLPAPTTTGTITVHTNTIAFAEVPRKPKEYINVDWNQLLIAARKSRGPYFCPSTRSYQVDRHSNLYWSGYSEEDPIAELEQAKEESGEQTTTGDAINSGTDLKLSTIVENSTPGETEATASNGTASDVLATSTPSEVKDESSNIGSNPNGTTMANANNAISNVNGSQSDLISPTLNPAASRTNLARNPLTSPGQPGTFPNQIVGQGLHLQQQAGNPHNLGQIPQNMMAGGFISPSSLMQPIPQMQQQLPGQMSVGMNPAFANMPQLHPQALGQGHVTPRCTYKPLSTKSVTRPANILTLTSHAARQSIPKAFQSYVVNSTPFVANRMFGASIRTMLTSTSENQDDTSDTGPMAEYNALIAQGSLKEDAFQRTIIETLQHLHDRLMTYTPLPIGEKQPAKESGFFSKISSMFNKKEEERLAKEAEEARKAAIPKGLYLFGSVGTGKTMLMDLFYNSLPRSDKKRIHFHNFMLQLHARLHQLKTTTHQHNDPIPFLADSLALESRVLCLDEFQVTDIADAMLLRRLLEELVVNRGVVLVTTSNRHPSELYKNGIQRESFLPGIAVLENHCVVKCLDGGIDYRREKKTYFASAKPVDKSKGHGSGPDSSKRTTPITLVDEKRFFWPLGKETQREVGDYFKTIKNGCKVEEKRVSFLGRELVLPHTAGDIAMCSFDDLCAKSLSAPDYLHLASTINTLILTDIPKLKPTTLHRNETRRLITLIDALYECQVKLVCSADGPISEIFGGGSGAHSADEDPSTMGELTPAQRQMMDDLGLNDVSQVKKSPIFSGEEEKFAVQRAESRLIEMQGPGWGL</sequence>
<evidence type="ECO:0000256" key="3">
    <source>
        <dbReference type="ARBA" id="ARBA00022840"/>
    </source>
</evidence>
<dbReference type="Proteomes" id="UP000696485">
    <property type="component" value="Unassembled WGS sequence"/>
</dbReference>
<dbReference type="InterPro" id="IPR027417">
    <property type="entry name" value="P-loop_NTPase"/>
</dbReference>
<dbReference type="AlphaFoldDB" id="A0A9P5SVG0"/>
<gene>
    <name evidence="5" type="ORF">BG006_008411</name>
</gene>
<proteinExistence type="inferred from homology"/>
<evidence type="ECO:0000256" key="2">
    <source>
        <dbReference type="ARBA" id="ARBA00022741"/>
    </source>
</evidence>
<name>A0A9P5SVG0_9FUNG</name>
<evidence type="ECO:0000256" key="1">
    <source>
        <dbReference type="ARBA" id="ARBA00010322"/>
    </source>
</evidence>
<dbReference type="GO" id="GO:0005739">
    <property type="term" value="C:mitochondrion"/>
    <property type="evidence" value="ECO:0007669"/>
    <property type="project" value="TreeGrafter"/>
</dbReference>
<dbReference type="EMBL" id="JAAAUY010000057">
    <property type="protein sequence ID" value="KAF9336492.1"/>
    <property type="molecule type" value="Genomic_DNA"/>
</dbReference>
<keyword evidence="6" id="KW-1185">Reference proteome</keyword>
<feature type="compositionally biased region" description="Polar residues" evidence="4">
    <location>
        <begin position="150"/>
        <end position="172"/>
    </location>
</feature>
<protein>
    <recommendedName>
        <fullName evidence="7">AFG1-like ATPase</fullName>
    </recommendedName>
</protein>
<dbReference type="Gene3D" id="3.40.50.300">
    <property type="entry name" value="P-loop containing nucleotide triphosphate hydrolases"/>
    <property type="match status" value="1"/>
</dbReference>
<dbReference type="GO" id="GO:0005524">
    <property type="term" value="F:ATP binding"/>
    <property type="evidence" value="ECO:0007669"/>
    <property type="project" value="UniProtKB-KW"/>
</dbReference>
<organism evidence="5 6">
    <name type="scientific">Podila minutissima</name>
    <dbReference type="NCBI Taxonomy" id="64525"/>
    <lineage>
        <taxon>Eukaryota</taxon>
        <taxon>Fungi</taxon>
        <taxon>Fungi incertae sedis</taxon>
        <taxon>Mucoromycota</taxon>
        <taxon>Mortierellomycotina</taxon>
        <taxon>Mortierellomycetes</taxon>
        <taxon>Mortierellales</taxon>
        <taxon>Mortierellaceae</taxon>
        <taxon>Podila</taxon>
    </lineage>
</organism>
<evidence type="ECO:0000256" key="4">
    <source>
        <dbReference type="SAM" id="MobiDB-lite"/>
    </source>
</evidence>
<comment type="caution">
    <text evidence="5">The sequence shown here is derived from an EMBL/GenBank/DDBJ whole genome shotgun (WGS) entry which is preliminary data.</text>
</comment>
<dbReference type="SUPFAM" id="SSF52540">
    <property type="entry name" value="P-loop containing nucleoside triphosphate hydrolases"/>
    <property type="match status" value="1"/>
</dbReference>
<dbReference type="PANTHER" id="PTHR12169:SF6">
    <property type="entry name" value="AFG1-LIKE ATPASE"/>
    <property type="match status" value="1"/>
</dbReference>
<reference evidence="5" key="1">
    <citation type="journal article" date="2020" name="Fungal Divers.">
        <title>Resolving the Mortierellaceae phylogeny through synthesis of multi-gene phylogenetics and phylogenomics.</title>
        <authorList>
            <person name="Vandepol N."/>
            <person name="Liber J."/>
            <person name="Desiro A."/>
            <person name="Na H."/>
            <person name="Kennedy M."/>
            <person name="Barry K."/>
            <person name="Grigoriev I.V."/>
            <person name="Miller A.N."/>
            <person name="O'Donnell K."/>
            <person name="Stajich J.E."/>
            <person name="Bonito G."/>
        </authorList>
    </citation>
    <scope>NUCLEOTIDE SEQUENCE</scope>
    <source>
        <strain evidence="5">NVP1</strain>
    </source>
</reference>
<dbReference type="Pfam" id="PF03969">
    <property type="entry name" value="AFG1_ATPase"/>
    <property type="match status" value="2"/>
</dbReference>
<dbReference type="NCBIfam" id="NF040713">
    <property type="entry name" value="ZapE"/>
    <property type="match status" value="2"/>
</dbReference>
<feature type="compositionally biased region" description="Polar residues" evidence="4">
    <location>
        <begin position="21"/>
        <end position="35"/>
    </location>
</feature>
<feature type="region of interest" description="Disordered" evidence="4">
    <location>
        <begin position="7"/>
        <end position="45"/>
    </location>
</feature>
<evidence type="ECO:0008006" key="7">
    <source>
        <dbReference type="Google" id="ProtNLM"/>
    </source>
</evidence>
<feature type="compositionally biased region" description="Polar residues" evidence="4">
    <location>
        <begin position="179"/>
        <end position="239"/>
    </location>
</feature>
<keyword evidence="2" id="KW-0547">Nucleotide-binding</keyword>
<feature type="region of interest" description="Disordered" evidence="4">
    <location>
        <begin position="150"/>
        <end position="239"/>
    </location>
</feature>
<dbReference type="InterPro" id="IPR005654">
    <property type="entry name" value="ATPase_AFG1-like"/>
</dbReference>
<dbReference type="PANTHER" id="PTHR12169">
    <property type="entry name" value="ATPASE N2B"/>
    <property type="match status" value="1"/>
</dbReference>
<evidence type="ECO:0000313" key="5">
    <source>
        <dbReference type="EMBL" id="KAF9336492.1"/>
    </source>
</evidence>
<evidence type="ECO:0000313" key="6">
    <source>
        <dbReference type="Proteomes" id="UP000696485"/>
    </source>
</evidence>
<dbReference type="GO" id="GO:0016887">
    <property type="term" value="F:ATP hydrolysis activity"/>
    <property type="evidence" value="ECO:0007669"/>
    <property type="project" value="InterPro"/>
</dbReference>
<keyword evidence="3" id="KW-0067">ATP-binding</keyword>